<dbReference type="RefSeq" id="WP_221873129.1">
    <property type="nucleotide sequence ID" value="NZ_JACWFH010000009.1"/>
</dbReference>
<gene>
    <name evidence="2" type="ORF">H0185_08775</name>
</gene>
<keyword evidence="3" id="KW-1185">Reference proteome</keyword>
<dbReference type="PANTHER" id="PTHR30344:SF1">
    <property type="entry name" value="6-PHOSPHOGLUCONOLACTONASE"/>
    <property type="match status" value="1"/>
</dbReference>
<dbReference type="InterPro" id="IPR050282">
    <property type="entry name" value="Cycloisomerase_2"/>
</dbReference>
<sequence>MKKSSQIFNGFIGTYTKGNSKGIYSFQLDSQTKEISTIQLAAELENPTYITITEDQQFLYSVVKEGESGGVAAFRLGEEAAQLQELNRTLEIGASPCHVYTGPNQSVLASNYHKGTVTYYKSKEDGSITAPLSVAKHEGSGPDPRQEKAHTHYSGFTPDGKYIVVAELGIDQIITYQLVNDQLVEVTRLATKPGSGPRHLTFHPKEPYAYVMTEFSSEVIVLKYNHTDGSFEQQQVISALPNTFTENNQGSAIHLTSNGKFVYVANRGHDSIAVFEVNQESFQLSLIEHISTEGNWPRDFMLDPTENFLVVANQNSSNLVLFSRDQTTGKLRLLQKDITVPDPVCVKFLNHSFKS</sequence>
<evidence type="ECO:0000313" key="3">
    <source>
        <dbReference type="Proteomes" id="UP000769780"/>
    </source>
</evidence>
<comment type="caution">
    <text evidence="2">The sequence shown here is derived from an EMBL/GenBank/DDBJ whole genome shotgun (WGS) entry which is preliminary data.</text>
</comment>
<dbReference type="SUPFAM" id="SSF51004">
    <property type="entry name" value="C-terminal (heme d1) domain of cytochrome cd1-nitrite reductase"/>
    <property type="match status" value="1"/>
</dbReference>
<dbReference type="EMBL" id="JACWFH010000009">
    <property type="protein sequence ID" value="MBY0096900.1"/>
    <property type="molecule type" value="Genomic_DNA"/>
</dbReference>
<comment type="similarity">
    <text evidence="1">Belongs to the cycloisomerase 2 family.</text>
</comment>
<dbReference type="Pfam" id="PF10282">
    <property type="entry name" value="Lactonase"/>
    <property type="match status" value="1"/>
</dbReference>
<organism evidence="2 3">
    <name type="scientific">Mesobacillus maritimus</name>
    <dbReference type="NCBI Taxonomy" id="1643336"/>
    <lineage>
        <taxon>Bacteria</taxon>
        <taxon>Bacillati</taxon>
        <taxon>Bacillota</taxon>
        <taxon>Bacilli</taxon>
        <taxon>Bacillales</taxon>
        <taxon>Bacillaceae</taxon>
        <taxon>Mesobacillus</taxon>
    </lineage>
</organism>
<reference evidence="2 3" key="1">
    <citation type="submission" date="2020-07" db="EMBL/GenBank/DDBJ databases">
        <title>Fungal Genomes of the International Space Station.</title>
        <authorList>
            <person name="Seuylemezian A."/>
            <person name="Singh N.K."/>
            <person name="Wood J."/>
            <person name="Venkateswaran K."/>
        </authorList>
    </citation>
    <scope>NUCLEOTIDE SEQUENCE [LARGE SCALE GENOMIC DNA]</scope>
    <source>
        <strain evidence="2 3">PL-B2</strain>
    </source>
</reference>
<name>A0ABS7K436_9BACI</name>
<dbReference type="PANTHER" id="PTHR30344">
    <property type="entry name" value="6-PHOSPHOGLUCONOLACTONASE-RELATED"/>
    <property type="match status" value="1"/>
</dbReference>
<dbReference type="InterPro" id="IPR015943">
    <property type="entry name" value="WD40/YVTN_repeat-like_dom_sf"/>
</dbReference>
<protein>
    <submittedName>
        <fullName evidence="2">Lactonase family protein</fullName>
    </submittedName>
</protein>
<accession>A0ABS7K436</accession>
<dbReference type="InterPro" id="IPR011048">
    <property type="entry name" value="Haem_d1_sf"/>
</dbReference>
<dbReference type="Gene3D" id="2.130.10.10">
    <property type="entry name" value="YVTN repeat-like/Quinoprotein amine dehydrogenase"/>
    <property type="match status" value="1"/>
</dbReference>
<dbReference type="Proteomes" id="UP000769780">
    <property type="component" value="Unassembled WGS sequence"/>
</dbReference>
<dbReference type="InterPro" id="IPR019405">
    <property type="entry name" value="Lactonase_7-beta_prop"/>
</dbReference>
<proteinExistence type="inferred from homology"/>
<evidence type="ECO:0000313" key="2">
    <source>
        <dbReference type="EMBL" id="MBY0096900.1"/>
    </source>
</evidence>
<evidence type="ECO:0000256" key="1">
    <source>
        <dbReference type="ARBA" id="ARBA00005564"/>
    </source>
</evidence>